<dbReference type="InterPro" id="IPR011006">
    <property type="entry name" value="CheY-like_superfamily"/>
</dbReference>
<protein>
    <submittedName>
        <fullName evidence="4">Response regulator</fullName>
    </submittedName>
</protein>
<keyword evidence="1 2" id="KW-0597">Phosphoprotein</keyword>
<name>A0ABU8EVC3_9GAMM</name>
<dbReference type="EMBL" id="JBAWKS010000001">
    <property type="protein sequence ID" value="MEI4550166.1"/>
    <property type="molecule type" value="Genomic_DNA"/>
</dbReference>
<sequence length="365" mass="41853">MKIDLLIAEDDICLNDLVASSLTDEYLVSQAYNLEQAKALCDKSQFSVIVLDYHFPDGDGVELIHHVKKQGNSPIIVFLSASEELDTKMNAFNAGAADWIDKRSFIPPLLLIKIKKALANRQEFDALKEAEQQANTAVFSAMSDSFMWGNTARAIQGCLSCTNYNEFLVHIFSYLQSLELTASVAYSENSQISYWDSPYARACGMEEDLFKLVMQKDERIINAGRRYFFKDSYICILIKNMPEDEVRKGQILDVVAAYIECANHQVNMLNQEYVKQLYFKKIAFELDDLQQKMGLFTEQTQQIQSHQSLKFFEIFSQLELTNDEESKLTEVTDDTLMKFEELAYSHVNIINSLNNVIKDFKRQLS</sequence>
<evidence type="ECO:0000259" key="3">
    <source>
        <dbReference type="PROSITE" id="PS50110"/>
    </source>
</evidence>
<feature type="domain" description="Response regulatory" evidence="3">
    <location>
        <begin position="4"/>
        <end position="117"/>
    </location>
</feature>
<gene>
    <name evidence="4" type="ORF">WAE96_10860</name>
</gene>
<dbReference type="PANTHER" id="PTHR44591:SF25">
    <property type="entry name" value="CHEMOTAXIS TWO-COMPONENT RESPONSE REGULATOR"/>
    <property type="match status" value="1"/>
</dbReference>
<evidence type="ECO:0000256" key="2">
    <source>
        <dbReference type="PROSITE-ProRule" id="PRU00169"/>
    </source>
</evidence>
<organism evidence="4 5">
    <name type="scientific">Pseudoalteromonas spongiae</name>
    <dbReference type="NCBI Taxonomy" id="298657"/>
    <lineage>
        <taxon>Bacteria</taxon>
        <taxon>Pseudomonadati</taxon>
        <taxon>Pseudomonadota</taxon>
        <taxon>Gammaproteobacteria</taxon>
        <taxon>Alteromonadales</taxon>
        <taxon>Pseudoalteromonadaceae</taxon>
        <taxon>Pseudoalteromonas</taxon>
    </lineage>
</organism>
<keyword evidence="5" id="KW-1185">Reference proteome</keyword>
<reference evidence="4 5" key="1">
    <citation type="submission" date="2023-12" db="EMBL/GenBank/DDBJ databases">
        <title>Friends and Foes: Symbiotic and Algicidal bacterial influence on Karenia brevis blooms.</title>
        <authorList>
            <person name="Fei C."/>
            <person name="Mohamed A.R."/>
            <person name="Booker A."/>
            <person name="Arshad M."/>
            <person name="Klass S."/>
            <person name="Ahn S."/>
            <person name="Gilbert P.M."/>
            <person name="Heil C.A."/>
            <person name="Martinez J.M."/>
            <person name="Amin S.A."/>
        </authorList>
    </citation>
    <scope>NUCLEOTIDE SEQUENCE [LARGE SCALE GENOMIC DNA]</scope>
    <source>
        <strain evidence="4 5">CE15</strain>
    </source>
</reference>
<comment type="caution">
    <text evidence="4">The sequence shown here is derived from an EMBL/GenBank/DDBJ whole genome shotgun (WGS) entry which is preliminary data.</text>
</comment>
<proteinExistence type="predicted"/>
<dbReference type="Proteomes" id="UP001382455">
    <property type="component" value="Unassembled WGS sequence"/>
</dbReference>
<dbReference type="RefSeq" id="WP_336435452.1">
    <property type="nucleotide sequence ID" value="NZ_JBAWKS010000001.1"/>
</dbReference>
<evidence type="ECO:0000313" key="4">
    <source>
        <dbReference type="EMBL" id="MEI4550166.1"/>
    </source>
</evidence>
<dbReference type="Gene3D" id="3.40.50.2300">
    <property type="match status" value="1"/>
</dbReference>
<dbReference type="SMART" id="SM00448">
    <property type="entry name" value="REC"/>
    <property type="match status" value="1"/>
</dbReference>
<evidence type="ECO:0000256" key="1">
    <source>
        <dbReference type="ARBA" id="ARBA00022553"/>
    </source>
</evidence>
<dbReference type="Pfam" id="PF00072">
    <property type="entry name" value="Response_reg"/>
    <property type="match status" value="1"/>
</dbReference>
<evidence type="ECO:0000313" key="5">
    <source>
        <dbReference type="Proteomes" id="UP001382455"/>
    </source>
</evidence>
<dbReference type="PANTHER" id="PTHR44591">
    <property type="entry name" value="STRESS RESPONSE REGULATOR PROTEIN 1"/>
    <property type="match status" value="1"/>
</dbReference>
<accession>A0ABU8EVC3</accession>
<feature type="modified residue" description="4-aspartylphosphate" evidence="2">
    <location>
        <position position="52"/>
    </location>
</feature>
<dbReference type="PROSITE" id="PS50110">
    <property type="entry name" value="RESPONSE_REGULATORY"/>
    <property type="match status" value="1"/>
</dbReference>
<dbReference type="InterPro" id="IPR001789">
    <property type="entry name" value="Sig_transdc_resp-reg_receiver"/>
</dbReference>
<dbReference type="CDD" id="cd00156">
    <property type="entry name" value="REC"/>
    <property type="match status" value="1"/>
</dbReference>
<dbReference type="SUPFAM" id="SSF52172">
    <property type="entry name" value="CheY-like"/>
    <property type="match status" value="1"/>
</dbReference>
<dbReference type="InterPro" id="IPR050595">
    <property type="entry name" value="Bact_response_regulator"/>
</dbReference>